<dbReference type="Proteomes" id="UP000237640">
    <property type="component" value="Unassembled WGS sequence"/>
</dbReference>
<accession>A0A2T0MI02</accession>
<evidence type="ECO:0008006" key="3">
    <source>
        <dbReference type="Google" id="ProtNLM"/>
    </source>
</evidence>
<dbReference type="SUPFAM" id="SSF49265">
    <property type="entry name" value="Fibronectin type III"/>
    <property type="match status" value="1"/>
</dbReference>
<comment type="caution">
    <text evidence="1">The sequence shown here is derived from an EMBL/GenBank/DDBJ whole genome shotgun (WGS) entry which is preliminary data.</text>
</comment>
<dbReference type="InterPro" id="IPR036116">
    <property type="entry name" value="FN3_sf"/>
</dbReference>
<reference evidence="1 2" key="1">
    <citation type="submission" date="2018-03" db="EMBL/GenBank/DDBJ databases">
        <title>Genomic Encyclopedia of Archaeal and Bacterial Type Strains, Phase II (KMG-II): from individual species to whole genera.</title>
        <authorList>
            <person name="Goeker M."/>
        </authorList>
    </citation>
    <scope>NUCLEOTIDE SEQUENCE [LARGE SCALE GENOMIC DNA]</scope>
    <source>
        <strain evidence="1 2">DSM 25027</strain>
    </source>
</reference>
<dbReference type="InterPro" id="IPR013783">
    <property type="entry name" value="Ig-like_fold"/>
</dbReference>
<name>A0A2T0MI02_9FLAO</name>
<dbReference type="RefSeq" id="WP_106144101.1">
    <property type="nucleotide sequence ID" value="NZ_PVYX01000001.1"/>
</dbReference>
<sequence>MKRALTLFFGIAALLACEELLEVPNISEQQVQILAPVNGSIVTDSIVRLSWEGLSDAEGYVVQVAQPSFGNAAQLTVDTILPIDTTFVGTRLTTRLPNNSYEWRVKAFNSGFETEFALSAFEVNR</sequence>
<gene>
    <name evidence="1" type="ORF">CLV81_1195</name>
</gene>
<proteinExistence type="predicted"/>
<organism evidence="1 2">
    <name type="scientific">Flagellimonas meridianipacifica</name>
    <dbReference type="NCBI Taxonomy" id="1080225"/>
    <lineage>
        <taxon>Bacteria</taxon>
        <taxon>Pseudomonadati</taxon>
        <taxon>Bacteroidota</taxon>
        <taxon>Flavobacteriia</taxon>
        <taxon>Flavobacteriales</taxon>
        <taxon>Flavobacteriaceae</taxon>
        <taxon>Flagellimonas</taxon>
    </lineage>
</organism>
<dbReference type="PROSITE" id="PS51257">
    <property type="entry name" value="PROKAR_LIPOPROTEIN"/>
    <property type="match status" value="1"/>
</dbReference>
<evidence type="ECO:0000313" key="1">
    <source>
        <dbReference type="EMBL" id="PRX57192.1"/>
    </source>
</evidence>
<dbReference type="InterPro" id="IPR003961">
    <property type="entry name" value="FN3_dom"/>
</dbReference>
<protein>
    <recommendedName>
        <fullName evidence="3">Fibronectin type-III domain-containing protein</fullName>
    </recommendedName>
</protein>
<dbReference type="OrthoDB" id="1121506at2"/>
<dbReference type="CDD" id="cd00063">
    <property type="entry name" value="FN3"/>
    <property type="match status" value="1"/>
</dbReference>
<dbReference type="Gene3D" id="2.60.40.10">
    <property type="entry name" value="Immunoglobulins"/>
    <property type="match status" value="1"/>
</dbReference>
<evidence type="ECO:0000313" key="2">
    <source>
        <dbReference type="Proteomes" id="UP000237640"/>
    </source>
</evidence>
<dbReference type="AlphaFoldDB" id="A0A2T0MI02"/>
<keyword evidence="2" id="KW-1185">Reference proteome</keyword>
<dbReference type="EMBL" id="PVYX01000001">
    <property type="protein sequence ID" value="PRX57192.1"/>
    <property type="molecule type" value="Genomic_DNA"/>
</dbReference>